<dbReference type="OrthoDB" id="672127at2759"/>
<protein>
    <submittedName>
        <fullName evidence="1">Uncharacterized protein</fullName>
    </submittedName>
</protein>
<name>A0A9Q0QVB0_9MAGN</name>
<dbReference type="AlphaFoldDB" id="A0A9Q0QVB0"/>
<gene>
    <name evidence="1" type="ORF">NE237_006193</name>
</gene>
<reference evidence="1" key="1">
    <citation type="journal article" date="2023" name="Plant J.">
        <title>The genome of the king protea, Protea cynaroides.</title>
        <authorList>
            <person name="Chang J."/>
            <person name="Duong T.A."/>
            <person name="Schoeman C."/>
            <person name="Ma X."/>
            <person name="Roodt D."/>
            <person name="Barker N."/>
            <person name="Li Z."/>
            <person name="Van de Peer Y."/>
            <person name="Mizrachi E."/>
        </authorList>
    </citation>
    <scope>NUCLEOTIDE SEQUENCE</scope>
    <source>
        <tissue evidence="1">Young leaves</tissue>
    </source>
</reference>
<keyword evidence="2" id="KW-1185">Reference proteome</keyword>
<proteinExistence type="predicted"/>
<evidence type="ECO:0000313" key="1">
    <source>
        <dbReference type="EMBL" id="KAJ4973019.1"/>
    </source>
</evidence>
<dbReference type="EMBL" id="JAMYWD010000004">
    <property type="protein sequence ID" value="KAJ4973019.1"/>
    <property type="molecule type" value="Genomic_DNA"/>
</dbReference>
<dbReference type="PANTHER" id="PTHR31170">
    <property type="entry name" value="BNAC04G53230D PROTEIN"/>
    <property type="match status" value="1"/>
</dbReference>
<accession>A0A9Q0QVB0</accession>
<evidence type="ECO:0000313" key="2">
    <source>
        <dbReference type="Proteomes" id="UP001141806"/>
    </source>
</evidence>
<organism evidence="1 2">
    <name type="scientific">Protea cynaroides</name>
    <dbReference type="NCBI Taxonomy" id="273540"/>
    <lineage>
        <taxon>Eukaryota</taxon>
        <taxon>Viridiplantae</taxon>
        <taxon>Streptophyta</taxon>
        <taxon>Embryophyta</taxon>
        <taxon>Tracheophyta</taxon>
        <taxon>Spermatophyta</taxon>
        <taxon>Magnoliopsida</taxon>
        <taxon>Proteales</taxon>
        <taxon>Proteaceae</taxon>
        <taxon>Protea</taxon>
    </lineage>
</organism>
<dbReference type="Pfam" id="PF03140">
    <property type="entry name" value="DUF247"/>
    <property type="match status" value="1"/>
</dbReference>
<dbReference type="Proteomes" id="UP001141806">
    <property type="component" value="Unassembled WGS sequence"/>
</dbReference>
<dbReference type="PANTHER" id="PTHR31170:SF17">
    <property type="match status" value="1"/>
</dbReference>
<dbReference type="InterPro" id="IPR004158">
    <property type="entry name" value="DUF247_pln"/>
</dbReference>
<sequence length="340" mass="39463">MVSIGPYHHPHSPDTNLEAMEKHKLKYLGDMLERTIEITSLEMYVEAIEKLEPEARMFYSEPIDFNSEEFIEMMLIDGFFIIELFQKKPISVSAYEADPIFRSSSITARVMRDLVLLKNQIPMSVLKTLFYLSRDSRSIEKLVTMALNFFDPLIPYGWYKYPINNKTLRHKHLLDLLYFTLSISLPKLSIISDFSVAQESMPSVMELQRFGVKFKKGSSSKNSDSLIHIKFYEGVLEIPPLCIHDQTDSIFRNLIAYEKCHYTSPSYVRTYAILMDYLIKFADDVAFLRNRGIISNQLDNDNKVFSFFSGLSKGISSNGFYYLEICDKVNDYCFSNGKRK</sequence>
<comment type="caution">
    <text evidence="1">The sequence shown here is derived from an EMBL/GenBank/DDBJ whole genome shotgun (WGS) entry which is preliminary data.</text>
</comment>